<accession>A0ABR0AH65</accession>
<organism evidence="1 2">
    <name type="scientific">Daphnia magna</name>
    <dbReference type="NCBI Taxonomy" id="35525"/>
    <lineage>
        <taxon>Eukaryota</taxon>
        <taxon>Metazoa</taxon>
        <taxon>Ecdysozoa</taxon>
        <taxon>Arthropoda</taxon>
        <taxon>Crustacea</taxon>
        <taxon>Branchiopoda</taxon>
        <taxon>Diplostraca</taxon>
        <taxon>Cladocera</taxon>
        <taxon>Anomopoda</taxon>
        <taxon>Daphniidae</taxon>
        <taxon>Daphnia</taxon>
    </lineage>
</organism>
<name>A0ABR0AH65_9CRUS</name>
<reference evidence="1 2" key="1">
    <citation type="journal article" date="2023" name="Nucleic Acids Res.">
        <title>The hologenome of Daphnia magna reveals possible DNA methylation and microbiome-mediated evolution of the host genome.</title>
        <authorList>
            <person name="Chaturvedi A."/>
            <person name="Li X."/>
            <person name="Dhandapani V."/>
            <person name="Marshall H."/>
            <person name="Kissane S."/>
            <person name="Cuenca-Cambronero M."/>
            <person name="Asole G."/>
            <person name="Calvet F."/>
            <person name="Ruiz-Romero M."/>
            <person name="Marangio P."/>
            <person name="Guigo R."/>
            <person name="Rago D."/>
            <person name="Mirbahai L."/>
            <person name="Eastwood N."/>
            <person name="Colbourne J.K."/>
            <person name="Zhou J."/>
            <person name="Mallon E."/>
            <person name="Orsini L."/>
        </authorList>
    </citation>
    <scope>NUCLEOTIDE SEQUENCE [LARGE SCALE GENOMIC DNA]</scope>
    <source>
        <strain evidence="1">LRV0_1</strain>
    </source>
</reference>
<evidence type="ECO:0000313" key="1">
    <source>
        <dbReference type="EMBL" id="KAK4024467.1"/>
    </source>
</evidence>
<proteinExistence type="predicted"/>
<gene>
    <name evidence="1" type="ORF">OUZ56_009890</name>
</gene>
<dbReference type="Proteomes" id="UP001234178">
    <property type="component" value="Unassembled WGS sequence"/>
</dbReference>
<protein>
    <submittedName>
        <fullName evidence="1">Uncharacterized protein</fullName>
    </submittedName>
</protein>
<evidence type="ECO:0000313" key="2">
    <source>
        <dbReference type="Proteomes" id="UP001234178"/>
    </source>
</evidence>
<comment type="caution">
    <text evidence="1">The sequence shown here is derived from an EMBL/GenBank/DDBJ whole genome shotgun (WGS) entry which is preliminary data.</text>
</comment>
<sequence>MDSPCKELFISFSRDKSIKFYVLFGRWGLPETRYGWMDTQWIALAHGYLFLHNLWRDPLNRTDLPDKWQIGLQLHEEILRDPLNHTDKK</sequence>
<keyword evidence="2" id="KW-1185">Reference proteome</keyword>
<dbReference type="EMBL" id="JAOYFB010000037">
    <property type="protein sequence ID" value="KAK4024467.1"/>
    <property type="molecule type" value="Genomic_DNA"/>
</dbReference>